<dbReference type="GO" id="GO:0005886">
    <property type="term" value="C:plasma membrane"/>
    <property type="evidence" value="ECO:0007669"/>
    <property type="project" value="UniProtKB-SubCell"/>
</dbReference>
<feature type="transmembrane region" description="Helical" evidence="8">
    <location>
        <begin position="104"/>
        <end position="127"/>
    </location>
</feature>
<feature type="transmembrane region" description="Helical" evidence="8">
    <location>
        <begin position="384"/>
        <end position="409"/>
    </location>
</feature>
<dbReference type="eggNOG" id="COG2814">
    <property type="taxonomic scope" value="Bacteria"/>
</dbReference>
<dbReference type="PANTHER" id="PTHR23517:SF2">
    <property type="entry name" value="MULTIDRUG RESISTANCE PROTEIN MDTH"/>
    <property type="match status" value="1"/>
</dbReference>
<keyword evidence="3" id="KW-1003">Cell membrane</keyword>
<dbReference type="Pfam" id="PF07690">
    <property type="entry name" value="MFS_1"/>
    <property type="match status" value="1"/>
</dbReference>
<gene>
    <name evidence="10" type="ORF">BBIA_0993</name>
</gene>
<keyword evidence="2" id="KW-0813">Transport</keyword>
<feature type="transmembrane region" description="Helical" evidence="8">
    <location>
        <begin position="290"/>
        <end position="310"/>
    </location>
</feature>
<feature type="region of interest" description="Disordered" evidence="7">
    <location>
        <begin position="223"/>
        <end position="273"/>
    </location>
</feature>
<feature type="domain" description="Major facilitator superfamily (MFS) profile" evidence="9">
    <location>
        <begin position="14"/>
        <end position="471"/>
    </location>
</feature>
<evidence type="ECO:0000256" key="3">
    <source>
        <dbReference type="ARBA" id="ARBA00022475"/>
    </source>
</evidence>
<evidence type="ECO:0000256" key="4">
    <source>
        <dbReference type="ARBA" id="ARBA00022692"/>
    </source>
</evidence>
<comment type="subcellular location">
    <subcellularLocation>
        <location evidence="1">Cell membrane</location>
        <topology evidence="1">Multi-pass membrane protein</topology>
    </subcellularLocation>
</comment>
<dbReference type="InterPro" id="IPR036259">
    <property type="entry name" value="MFS_trans_sf"/>
</dbReference>
<keyword evidence="11" id="KW-1185">Reference proteome</keyword>
<dbReference type="AlphaFoldDB" id="A0A086ZSR5"/>
<feature type="transmembrane region" description="Helical" evidence="8">
    <location>
        <begin position="139"/>
        <end position="161"/>
    </location>
</feature>
<dbReference type="EMBL" id="JGYN01000023">
    <property type="protein sequence ID" value="KFI49565.1"/>
    <property type="molecule type" value="Genomic_DNA"/>
</dbReference>
<dbReference type="GO" id="GO:0022857">
    <property type="term" value="F:transmembrane transporter activity"/>
    <property type="evidence" value="ECO:0007669"/>
    <property type="project" value="InterPro"/>
</dbReference>
<evidence type="ECO:0000313" key="10">
    <source>
        <dbReference type="EMBL" id="KFI49565.1"/>
    </source>
</evidence>
<evidence type="ECO:0000259" key="9">
    <source>
        <dbReference type="PROSITE" id="PS50850"/>
    </source>
</evidence>
<keyword evidence="6 8" id="KW-0472">Membrane</keyword>
<evidence type="ECO:0000313" key="11">
    <source>
        <dbReference type="Proteomes" id="UP000029108"/>
    </source>
</evidence>
<sequence>MKKQAREIFGLPLLFWGLWLALLILWMGRFVISFMSMYLVKDLHVDAGVAGTIVSMYGFGGIVGCLFGGSLSDRFGRQSMIIGGEIGSAIMLIVLSFIGDPFVMGAMLLVYGAISSIPTPAVAAYIADVVPVRAQKRAYTLQTWAVNFGFAIGPIIANQLVKISYTLMFYAEAIILVVATVMLGTFFHEARKLAEHDVASPSLVISSDASSLSSVISSEGEAGVEKSSLGPTVSASEDLSASLCSGRDDVSDPRSGREDRDASRSTRDGDAAAVAPEQPVSMIANYRRALADWPFMSMVVLMFAYTIAYFQLTSGLPIALTQLGMGTDQYSVLLTINGGILCLLQIPALAVFNRMSNTRVLVLGMLMTAVGYAFQIGATSWHGFAIAAVLWTLGELGTFPIAATTVASLAPADARGTYQGLYNLVWSLSNGAAPLVGGWIIGGFGSRTLWICCTIMFLLVAAGLAATKGARERAVARNLRESLAG</sequence>
<name>A0A086ZSR5_9BIFI</name>
<dbReference type="PANTHER" id="PTHR23517">
    <property type="entry name" value="RESISTANCE PROTEIN MDTM, PUTATIVE-RELATED-RELATED"/>
    <property type="match status" value="1"/>
</dbReference>
<feature type="compositionally biased region" description="Polar residues" evidence="7">
    <location>
        <begin position="229"/>
        <end position="243"/>
    </location>
</feature>
<evidence type="ECO:0000256" key="1">
    <source>
        <dbReference type="ARBA" id="ARBA00004651"/>
    </source>
</evidence>
<evidence type="ECO:0000256" key="7">
    <source>
        <dbReference type="SAM" id="MobiDB-lite"/>
    </source>
</evidence>
<comment type="caution">
    <text evidence="10">The sequence shown here is derived from an EMBL/GenBank/DDBJ whole genome shotgun (WGS) entry which is preliminary data.</text>
</comment>
<dbReference type="SUPFAM" id="SSF103473">
    <property type="entry name" value="MFS general substrate transporter"/>
    <property type="match status" value="1"/>
</dbReference>
<evidence type="ECO:0000256" key="5">
    <source>
        <dbReference type="ARBA" id="ARBA00022989"/>
    </source>
</evidence>
<dbReference type="PROSITE" id="PS50850">
    <property type="entry name" value="MFS"/>
    <property type="match status" value="1"/>
</dbReference>
<dbReference type="InterPro" id="IPR020846">
    <property type="entry name" value="MFS_dom"/>
</dbReference>
<dbReference type="Gene3D" id="1.20.1250.20">
    <property type="entry name" value="MFS general substrate transporter like domains"/>
    <property type="match status" value="1"/>
</dbReference>
<evidence type="ECO:0000256" key="6">
    <source>
        <dbReference type="ARBA" id="ARBA00023136"/>
    </source>
</evidence>
<feature type="transmembrane region" description="Helical" evidence="8">
    <location>
        <begin position="421"/>
        <end position="442"/>
    </location>
</feature>
<dbReference type="OrthoDB" id="9810492at2"/>
<proteinExistence type="predicted"/>
<evidence type="ECO:0000256" key="2">
    <source>
        <dbReference type="ARBA" id="ARBA00022448"/>
    </source>
</evidence>
<keyword evidence="4 8" id="KW-0812">Transmembrane</keyword>
<dbReference type="Proteomes" id="UP000029108">
    <property type="component" value="Unassembled WGS sequence"/>
</dbReference>
<feature type="compositionally biased region" description="Basic and acidic residues" evidence="7">
    <location>
        <begin position="246"/>
        <end position="270"/>
    </location>
</feature>
<feature type="transmembrane region" description="Helical" evidence="8">
    <location>
        <begin position="12"/>
        <end position="35"/>
    </location>
</feature>
<feature type="transmembrane region" description="Helical" evidence="8">
    <location>
        <begin position="167"/>
        <end position="187"/>
    </location>
</feature>
<accession>A0A086ZSR5</accession>
<dbReference type="InterPro" id="IPR050171">
    <property type="entry name" value="MFS_Transporters"/>
</dbReference>
<organism evidence="10 11">
    <name type="scientific">Bifidobacterium biavatii DSM 23969</name>
    <dbReference type="NCBI Taxonomy" id="1437608"/>
    <lineage>
        <taxon>Bacteria</taxon>
        <taxon>Bacillati</taxon>
        <taxon>Actinomycetota</taxon>
        <taxon>Actinomycetes</taxon>
        <taxon>Bifidobacteriales</taxon>
        <taxon>Bifidobacteriaceae</taxon>
        <taxon>Bifidobacterium</taxon>
    </lineage>
</organism>
<feature type="transmembrane region" description="Helical" evidence="8">
    <location>
        <begin position="448"/>
        <end position="467"/>
    </location>
</feature>
<feature type="transmembrane region" description="Helical" evidence="8">
    <location>
        <begin position="330"/>
        <end position="353"/>
    </location>
</feature>
<protein>
    <submittedName>
        <fullName evidence="10">Permease</fullName>
    </submittedName>
</protein>
<feature type="transmembrane region" description="Helical" evidence="8">
    <location>
        <begin position="360"/>
        <end position="378"/>
    </location>
</feature>
<reference evidence="10 11" key="1">
    <citation type="submission" date="2014-03" db="EMBL/GenBank/DDBJ databases">
        <title>Genomics of Bifidobacteria.</title>
        <authorList>
            <person name="Ventura M."/>
            <person name="Milani C."/>
            <person name="Lugli G.A."/>
        </authorList>
    </citation>
    <scope>NUCLEOTIDE SEQUENCE [LARGE SCALE GENOMIC DNA]</scope>
    <source>
        <strain evidence="10 11">DSM 23969</strain>
    </source>
</reference>
<keyword evidence="5 8" id="KW-1133">Transmembrane helix</keyword>
<feature type="transmembrane region" description="Helical" evidence="8">
    <location>
        <begin position="80"/>
        <end position="98"/>
    </location>
</feature>
<feature type="transmembrane region" description="Helical" evidence="8">
    <location>
        <begin position="47"/>
        <end position="68"/>
    </location>
</feature>
<dbReference type="InterPro" id="IPR011701">
    <property type="entry name" value="MFS"/>
</dbReference>
<evidence type="ECO:0000256" key="8">
    <source>
        <dbReference type="SAM" id="Phobius"/>
    </source>
</evidence>